<sequence>MLFDGYLSDFTLRTESIDIEAYNWIHYLQYRLLDRNKKYQATPIKTIVSEIFGIIKEKGQLPFSLGENNCDKVIAKEFPQGTSFFDVLRGLNEENPDLIFRIITKNGENLLEVGEKIGDVLQGVRECDTSDP</sequence>
<organism evidence="1">
    <name type="scientific">Podoviridae sp. ctuQh21</name>
    <dbReference type="NCBI Taxonomy" id="2825284"/>
    <lineage>
        <taxon>Viruses</taxon>
        <taxon>Duplodnaviria</taxon>
        <taxon>Heunggongvirae</taxon>
        <taxon>Uroviricota</taxon>
        <taxon>Caudoviricetes</taxon>
    </lineage>
</organism>
<dbReference type="EMBL" id="BK015412">
    <property type="protein sequence ID" value="DAE05528.1"/>
    <property type="molecule type" value="Genomic_DNA"/>
</dbReference>
<reference evidence="1" key="1">
    <citation type="journal article" date="2021" name="Proc. Natl. Acad. Sci. U.S.A.">
        <title>A Catalog of Tens of Thousands of Viruses from Human Metagenomes Reveals Hidden Associations with Chronic Diseases.</title>
        <authorList>
            <person name="Tisza M.J."/>
            <person name="Buck C.B."/>
        </authorList>
    </citation>
    <scope>NUCLEOTIDE SEQUENCE</scope>
    <source>
        <strain evidence="1">CtuQh21</strain>
    </source>
</reference>
<evidence type="ECO:0000313" key="1">
    <source>
        <dbReference type="EMBL" id="DAE05528.1"/>
    </source>
</evidence>
<proteinExistence type="predicted"/>
<name>A0A8S5PFT9_9CAUD</name>
<protein>
    <submittedName>
        <fullName evidence="1">Late control gene D protein</fullName>
    </submittedName>
</protein>
<accession>A0A8S5PFT9</accession>